<dbReference type="GO" id="GO:0003700">
    <property type="term" value="F:DNA-binding transcription factor activity"/>
    <property type="evidence" value="ECO:0007669"/>
    <property type="project" value="InterPro"/>
</dbReference>
<evidence type="ECO:0000259" key="6">
    <source>
        <dbReference type="PROSITE" id="PS50937"/>
    </source>
</evidence>
<dbReference type="SUPFAM" id="SSF46955">
    <property type="entry name" value="Putative DNA-binding domain"/>
    <property type="match status" value="1"/>
</dbReference>
<evidence type="ECO:0000256" key="1">
    <source>
        <dbReference type="ARBA" id="ARBA00022491"/>
    </source>
</evidence>
<dbReference type="AlphaFoldDB" id="A0A3D9YZK7"/>
<dbReference type="PROSITE" id="PS50937">
    <property type="entry name" value="HTH_MERR_2"/>
    <property type="match status" value="1"/>
</dbReference>
<dbReference type="SMART" id="SM00422">
    <property type="entry name" value="HTH_MERR"/>
    <property type="match status" value="1"/>
</dbReference>
<keyword evidence="4" id="KW-0804">Transcription</keyword>
<dbReference type="InterPro" id="IPR009061">
    <property type="entry name" value="DNA-bd_dom_put_sf"/>
</dbReference>
<name>A0A3D9YZK7_9HYPH</name>
<organism evidence="7 8">
    <name type="scientific">Methylovirgula ligni</name>
    <dbReference type="NCBI Taxonomy" id="569860"/>
    <lineage>
        <taxon>Bacteria</taxon>
        <taxon>Pseudomonadati</taxon>
        <taxon>Pseudomonadota</taxon>
        <taxon>Alphaproteobacteria</taxon>
        <taxon>Hyphomicrobiales</taxon>
        <taxon>Beijerinckiaceae</taxon>
        <taxon>Methylovirgula</taxon>
    </lineage>
</organism>
<dbReference type="PANTHER" id="PTHR30204:SF69">
    <property type="entry name" value="MERR-FAMILY TRANSCRIPTIONAL REGULATOR"/>
    <property type="match status" value="1"/>
</dbReference>
<dbReference type="GO" id="GO:0003677">
    <property type="term" value="F:DNA binding"/>
    <property type="evidence" value="ECO:0007669"/>
    <property type="project" value="UniProtKB-KW"/>
</dbReference>
<accession>A0A3D9YZK7</accession>
<evidence type="ECO:0000313" key="8">
    <source>
        <dbReference type="Proteomes" id="UP000256900"/>
    </source>
</evidence>
<feature type="domain" description="HTH merR-type" evidence="6">
    <location>
        <begin position="1"/>
        <end position="72"/>
    </location>
</feature>
<comment type="caution">
    <text evidence="7">The sequence shown here is derived from an EMBL/GenBank/DDBJ whole genome shotgun (WGS) entry which is preliminary data.</text>
</comment>
<keyword evidence="3 7" id="KW-0238">DNA-binding</keyword>
<evidence type="ECO:0000256" key="5">
    <source>
        <dbReference type="SAM" id="Coils"/>
    </source>
</evidence>
<dbReference type="PANTHER" id="PTHR30204">
    <property type="entry name" value="REDOX-CYCLING DRUG-SENSING TRANSCRIPTIONAL ACTIVATOR SOXR"/>
    <property type="match status" value="1"/>
</dbReference>
<dbReference type="Gene3D" id="1.10.1660.10">
    <property type="match status" value="1"/>
</dbReference>
<evidence type="ECO:0000256" key="2">
    <source>
        <dbReference type="ARBA" id="ARBA00023015"/>
    </source>
</evidence>
<dbReference type="Pfam" id="PF13411">
    <property type="entry name" value="MerR_1"/>
    <property type="match status" value="1"/>
</dbReference>
<dbReference type="EMBL" id="QUMO01000002">
    <property type="protein sequence ID" value="REF88152.1"/>
    <property type="molecule type" value="Genomic_DNA"/>
</dbReference>
<keyword evidence="2" id="KW-0805">Transcription regulation</keyword>
<proteinExistence type="predicted"/>
<sequence length="158" mass="17271">MLISEFVRETGLSKDTVRFYVRLGLLAPEADGKGGRHPYQVFTQEHVRAARVIRLAQSLGFSLKEIAAFSEEHQNGGLGEARTIEILSAQLSRLEEKAAELNAMSNYLRAKLTWLKSGSAGKEPDIADYAEHIAGVACVDTAEKATGTSRPRLRSAAR</sequence>
<dbReference type="OrthoDB" id="9802944at2"/>
<protein>
    <submittedName>
        <fullName evidence="7">DNA-binding transcriptional MerR regulator</fullName>
    </submittedName>
</protein>
<evidence type="ECO:0000313" key="7">
    <source>
        <dbReference type="EMBL" id="REF88152.1"/>
    </source>
</evidence>
<evidence type="ECO:0000256" key="3">
    <source>
        <dbReference type="ARBA" id="ARBA00023125"/>
    </source>
</evidence>
<keyword evidence="8" id="KW-1185">Reference proteome</keyword>
<dbReference type="InterPro" id="IPR000551">
    <property type="entry name" value="MerR-type_HTH_dom"/>
</dbReference>
<reference evidence="7 8" key="1">
    <citation type="submission" date="2018-08" db="EMBL/GenBank/DDBJ databases">
        <title>Genomic Encyclopedia of Type Strains, Phase IV (KMG-IV): sequencing the most valuable type-strain genomes for metagenomic binning, comparative biology and taxonomic classification.</title>
        <authorList>
            <person name="Goeker M."/>
        </authorList>
    </citation>
    <scope>NUCLEOTIDE SEQUENCE [LARGE SCALE GENOMIC DNA]</scope>
    <source>
        <strain evidence="7 8">BW863</strain>
    </source>
</reference>
<dbReference type="InterPro" id="IPR047057">
    <property type="entry name" value="MerR_fam"/>
</dbReference>
<feature type="coiled-coil region" evidence="5">
    <location>
        <begin position="84"/>
        <end position="111"/>
    </location>
</feature>
<evidence type="ECO:0000256" key="4">
    <source>
        <dbReference type="ARBA" id="ARBA00023163"/>
    </source>
</evidence>
<dbReference type="RefSeq" id="WP_115836413.1">
    <property type="nucleotide sequence ID" value="NZ_CP025086.1"/>
</dbReference>
<dbReference type="Proteomes" id="UP000256900">
    <property type="component" value="Unassembled WGS sequence"/>
</dbReference>
<keyword evidence="1" id="KW-0678">Repressor</keyword>
<gene>
    <name evidence="7" type="ORF">DES32_1794</name>
</gene>
<keyword evidence="5" id="KW-0175">Coiled coil</keyword>